<sequence length="151" mass="17055">MDGFHQFALTIVLKSKYEVSFLLQKHFSCIENESCLKVTNVTSKNGSELKYEIYNNFLEENGITHLTTAPYTPQKNPLSEQGNGSTVAKARCLLKDSGLSGSYWGKAVRAATYLRNITPKRLLDHSTPFKKWFKRNPSYPHLQPSGCLLLP</sequence>
<keyword evidence="11" id="KW-0808">Transferase</keyword>
<keyword evidence="2" id="KW-0548">Nucleotidyltransferase</keyword>
<evidence type="ECO:0000256" key="2">
    <source>
        <dbReference type="ARBA" id="ARBA00022695"/>
    </source>
</evidence>
<comment type="catalytic activity">
    <reaction evidence="14">
        <text>DNA(n) + a 2'-deoxyribonucleoside 5'-triphosphate = DNA(n+1) + diphosphate</text>
        <dbReference type="Rhea" id="RHEA:22508"/>
        <dbReference type="Rhea" id="RHEA-COMP:17339"/>
        <dbReference type="Rhea" id="RHEA-COMP:17340"/>
        <dbReference type="ChEBI" id="CHEBI:33019"/>
        <dbReference type="ChEBI" id="CHEBI:61560"/>
        <dbReference type="ChEBI" id="CHEBI:173112"/>
        <dbReference type="EC" id="2.7.7.7"/>
    </reaction>
</comment>
<evidence type="ECO:0000256" key="3">
    <source>
        <dbReference type="ARBA" id="ARBA00022722"/>
    </source>
</evidence>
<dbReference type="InterPro" id="IPR012337">
    <property type="entry name" value="RNaseH-like_sf"/>
</dbReference>
<dbReference type="PANTHER" id="PTHR42648">
    <property type="entry name" value="TRANSPOSASE, PUTATIVE-RELATED"/>
    <property type="match status" value="1"/>
</dbReference>
<dbReference type="GO" id="GO:0004519">
    <property type="term" value="F:endonuclease activity"/>
    <property type="evidence" value="ECO:0007669"/>
    <property type="project" value="UniProtKB-KW"/>
</dbReference>
<keyword evidence="9" id="KW-0229">DNA integration</keyword>
<dbReference type="GO" id="GO:0015074">
    <property type="term" value="P:DNA integration"/>
    <property type="evidence" value="ECO:0007669"/>
    <property type="project" value="UniProtKB-KW"/>
</dbReference>
<keyword evidence="4" id="KW-0479">Metal-binding</keyword>
<dbReference type="Proteomes" id="UP000765509">
    <property type="component" value="Unassembled WGS sequence"/>
</dbReference>
<dbReference type="InterPro" id="IPR036397">
    <property type="entry name" value="RNaseH_sf"/>
</dbReference>
<evidence type="ECO:0000256" key="9">
    <source>
        <dbReference type="ARBA" id="ARBA00022908"/>
    </source>
</evidence>
<keyword evidence="12" id="KW-0233">DNA recombination</keyword>
<dbReference type="InterPro" id="IPR001584">
    <property type="entry name" value="Integrase_cat-core"/>
</dbReference>
<evidence type="ECO:0000256" key="13">
    <source>
        <dbReference type="ARBA" id="ARBA00048173"/>
    </source>
</evidence>
<accession>A0A9Q3D0Q1</accession>
<evidence type="ECO:0000313" key="17">
    <source>
        <dbReference type="Proteomes" id="UP000765509"/>
    </source>
</evidence>
<dbReference type="PANTHER" id="PTHR42648:SF11">
    <property type="entry name" value="TRANSPOSON TY4-P GAG-POL POLYPROTEIN"/>
    <property type="match status" value="1"/>
</dbReference>
<evidence type="ECO:0000256" key="10">
    <source>
        <dbReference type="ARBA" id="ARBA00022918"/>
    </source>
</evidence>
<evidence type="ECO:0000256" key="1">
    <source>
        <dbReference type="ARBA" id="ARBA00022578"/>
    </source>
</evidence>
<keyword evidence="1" id="KW-0815">Transposition</keyword>
<dbReference type="EMBL" id="AVOT02011284">
    <property type="protein sequence ID" value="MBW0491841.1"/>
    <property type="molecule type" value="Genomic_DNA"/>
</dbReference>
<evidence type="ECO:0000256" key="11">
    <source>
        <dbReference type="ARBA" id="ARBA00022932"/>
    </source>
</evidence>
<evidence type="ECO:0000256" key="12">
    <source>
        <dbReference type="ARBA" id="ARBA00023172"/>
    </source>
</evidence>
<evidence type="ECO:0000256" key="7">
    <source>
        <dbReference type="ARBA" id="ARBA00022842"/>
    </source>
</evidence>
<gene>
    <name evidence="16" type="ORF">O181_031556</name>
</gene>
<feature type="domain" description="Integrase catalytic" evidence="15">
    <location>
        <begin position="1"/>
        <end position="136"/>
    </location>
</feature>
<evidence type="ECO:0000313" key="16">
    <source>
        <dbReference type="EMBL" id="MBW0491841.1"/>
    </source>
</evidence>
<protein>
    <recommendedName>
        <fullName evidence="15">Integrase catalytic domain-containing protein</fullName>
    </recommendedName>
</protein>
<dbReference type="GO" id="GO:0046872">
    <property type="term" value="F:metal ion binding"/>
    <property type="evidence" value="ECO:0007669"/>
    <property type="project" value="UniProtKB-KW"/>
</dbReference>
<dbReference type="GO" id="GO:0003887">
    <property type="term" value="F:DNA-directed DNA polymerase activity"/>
    <property type="evidence" value="ECO:0007669"/>
    <property type="project" value="UniProtKB-KW"/>
</dbReference>
<comment type="catalytic activity">
    <reaction evidence="13">
        <text>DNA(n) + a 2'-deoxyribonucleoside 5'-triphosphate = DNA(n+1) + diphosphate</text>
        <dbReference type="Rhea" id="RHEA:22508"/>
        <dbReference type="Rhea" id="RHEA-COMP:17339"/>
        <dbReference type="Rhea" id="RHEA-COMP:17340"/>
        <dbReference type="ChEBI" id="CHEBI:33019"/>
        <dbReference type="ChEBI" id="CHEBI:61560"/>
        <dbReference type="ChEBI" id="CHEBI:173112"/>
        <dbReference type="EC" id="2.7.7.49"/>
    </reaction>
</comment>
<dbReference type="SUPFAM" id="SSF53098">
    <property type="entry name" value="Ribonuclease H-like"/>
    <property type="match status" value="1"/>
</dbReference>
<dbReference type="GO" id="GO:0032196">
    <property type="term" value="P:transposition"/>
    <property type="evidence" value="ECO:0007669"/>
    <property type="project" value="UniProtKB-KW"/>
</dbReference>
<dbReference type="Gene3D" id="3.30.420.10">
    <property type="entry name" value="Ribonuclease H-like superfamily/Ribonuclease H"/>
    <property type="match status" value="1"/>
</dbReference>
<keyword evidence="17" id="KW-1185">Reference proteome</keyword>
<evidence type="ECO:0000256" key="6">
    <source>
        <dbReference type="ARBA" id="ARBA00022801"/>
    </source>
</evidence>
<evidence type="ECO:0000256" key="4">
    <source>
        <dbReference type="ARBA" id="ARBA00022723"/>
    </source>
</evidence>
<name>A0A9Q3D0Q1_9BASI</name>
<evidence type="ECO:0000256" key="5">
    <source>
        <dbReference type="ARBA" id="ARBA00022759"/>
    </source>
</evidence>
<evidence type="ECO:0000256" key="14">
    <source>
        <dbReference type="ARBA" id="ARBA00049244"/>
    </source>
</evidence>
<keyword evidence="8" id="KW-0694">RNA-binding</keyword>
<keyword evidence="5" id="KW-0255">Endonuclease</keyword>
<reference evidence="16" key="1">
    <citation type="submission" date="2021-03" db="EMBL/GenBank/DDBJ databases">
        <title>Draft genome sequence of rust myrtle Austropuccinia psidii MF-1, a brazilian biotype.</title>
        <authorList>
            <person name="Quecine M.C."/>
            <person name="Pachon D.M.R."/>
            <person name="Bonatelli M.L."/>
            <person name="Correr F.H."/>
            <person name="Franceschini L.M."/>
            <person name="Leite T.F."/>
            <person name="Margarido G.R.A."/>
            <person name="Almeida C.A."/>
            <person name="Ferrarezi J.A."/>
            <person name="Labate C.A."/>
        </authorList>
    </citation>
    <scope>NUCLEOTIDE SEQUENCE</scope>
    <source>
        <strain evidence="16">MF-1</strain>
    </source>
</reference>
<keyword evidence="7" id="KW-0460">Magnesium</keyword>
<dbReference type="PROSITE" id="PS50994">
    <property type="entry name" value="INTEGRASE"/>
    <property type="match status" value="1"/>
</dbReference>
<organism evidence="16 17">
    <name type="scientific">Austropuccinia psidii MF-1</name>
    <dbReference type="NCBI Taxonomy" id="1389203"/>
    <lineage>
        <taxon>Eukaryota</taxon>
        <taxon>Fungi</taxon>
        <taxon>Dikarya</taxon>
        <taxon>Basidiomycota</taxon>
        <taxon>Pucciniomycotina</taxon>
        <taxon>Pucciniomycetes</taxon>
        <taxon>Pucciniales</taxon>
        <taxon>Sphaerophragmiaceae</taxon>
        <taxon>Austropuccinia</taxon>
    </lineage>
</organism>
<dbReference type="InterPro" id="IPR039537">
    <property type="entry name" value="Retrotran_Ty1/copia-like"/>
</dbReference>
<evidence type="ECO:0000259" key="15">
    <source>
        <dbReference type="PROSITE" id="PS50994"/>
    </source>
</evidence>
<dbReference type="GO" id="GO:0016787">
    <property type="term" value="F:hydrolase activity"/>
    <property type="evidence" value="ECO:0007669"/>
    <property type="project" value="UniProtKB-KW"/>
</dbReference>
<dbReference type="GO" id="GO:0003964">
    <property type="term" value="F:RNA-directed DNA polymerase activity"/>
    <property type="evidence" value="ECO:0007669"/>
    <property type="project" value="UniProtKB-KW"/>
</dbReference>
<comment type="caution">
    <text evidence="16">The sequence shown here is derived from an EMBL/GenBank/DDBJ whole genome shotgun (WGS) entry which is preliminary data.</text>
</comment>
<dbReference type="OrthoDB" id="3243429at2759"/>
<keyword evidence="6" id="KW-0378">Hydrolase</keyword>
<keyword evidence="11" id="KW-0239">DNA-directed DNA polymerase</keyword>
<dbReference type="GO" id="GO:0005634">
    <property type="term" value="C:nucleus"/>
    <property type="evidence" value="ECO:0007669"/>
    <property type="project" value="UniProtKB-ARBA"/>
</dbReference>
<dbReference type="GO" id="GO:0006310">
    <property type="term" value="P:DNA recombination"/>
    <property type="evidence" value="ECO:0007669"/>
    <property type="project" value="UniProtKB-KW"/>
</dbReference>
<proteinExistence type="predicted"/>
<dbReference type="AlphaFoldDB" id="A0A9Q3D0Q1"/>
<keyword evidence="3" id="KW-0540">Nuclease</keyword>
<evidence type="ECO:0000256" key="8">
    <source>
        <dbReference type="ARBA" id="ARBA00022884"/>
    </source>
</evidence>
<keyword evidence="10" id="KW-0695">RNA-directed DNA polymerase</keyword>
<dbReference type="GO" id="GO:0003723">
    <property type="term" value="F:RNA binding"/>
    <property type="evidence" value="ECO:0007669"/>
    <property type="project" value="UniProtKB-KW"/>
</dbReference>